<comment type="caution">
    <text evidence="1">The sequence shown here is derived from an EMBL/GenBank/DDBJ whole genome shotgun (WGS) entry which is preliminary data.</text>
</comment>
<keyword evidence="2" id="KW-1185">Reference proteome</keyword>
<dbReference type="Proteomes" id="UP000606786">
    <property type="component" value="Unassembled WGS sequence"/>
</dbReference>
<gene>
    <name evidence="1" type="ORF">CCAP1982_LOCUS1674</name>
</gene>
<dbReference type="AlphaFoldDB" id="A0A811U485"/>
<name>A0A811U485_CERCA</name>
<protein>
    <submittedName>
        <fullName evidence="1">(Mediterranean fruit fly) hypothetical protein</fullName>
    </submittedName>
</protein>
<evidence type="ECO:0000313" key="2">
    <source>
        <dbReference type="Proteomes" id="UP000606786"/>
    </source>
</evidence>
<feature type="non-terminal residue" evidence="1">
    <location>
        <position position="65"/>
    </location>
</feature>
<sequence>CVKKSCAGFRLSTLKSARHSALMMLKSAFTLCTIRDFGVEKMFMCRNEYGKPGNLYKSLVLVREG</sequence>
<organism evidence="1 2">
    <name type="scientific">Ceratitis capitata</name>
    <name type="common">Mediterranean fruit fly</name>
    <name type="synonym">Tephritis capitata</name>
    <dbReference type="NCBI Taxonomy" id="7213"/>
    <lineage>
        <taxon>Eukaryota</taxon>
        <taxon>Metazoa</taxon>
        <taxon>Ecdysozoa</taxon>
        <taxon>Arthropoda</taxon>
        <taxon>Hexapoda</taxon>
        <taxon>Insecta</taxon>
        <taxon>Pterygota</taxon>
        <taxon>Neoptera</taxon>
        <taxon>Endopterygota</taxon>
        <taxon>Diptera</taxon>
        <taxon>Brachycera</taxon>
        <taxon>Muscomorpha</taxon>
        <taxon>Tephritoidea</taxon>
        <taxon>Tephritidae</taxon>
        <taxon>Ceratitis</taxon>
        <taxon>Ceratitis</taxon>
    </lineage>
</organism>
<evidence type="ECO:0000313" key="1">
    <source>
        <dbReference type="EMBL" id="CAD6992837.1"/>
    </source>
</evidence>
<proteinExistence type="predicted"/>
<feature type="non-terminal residue" evidence="1">
    <location>
        <position position="1"/>
    </location>
</feature>
<accession>A0A811U485</accession>
<reference evidence="1" key="1">
    <citation type="submission" date="2020-11" db="EMBL/GenBank/DDBJ databases">
        <authorList>
            <person name="Whitehead M."/>
        </authorList>
    </citation>
    <scope>NUCLEOTIDE SEQUENCE</scope>
    <source>
        <strain evidence="1">EGII</strain>
    </source>
</reference>
<dbReference type="EMBL" id="CAJHJT010000001">
    <property type="protein sequence ID" value="CAD6992837.1"/>
    <property type="molecule type" value="Genomic_DNA"/>
</dbReference>